<dbReference type="RefSeq" id="WP_339442527.1">
    <property type="nucleotide sequence ID" value="NZ_JBBHKQ010000003.1"/>
</dbReference>
<dbReference type="SMART" id="SM00895">
    <property type="entry name" value="FCD"/>
    <property type="match status" value="1"/>
</dbReference>
<protein>
    <submittedName>
        <fullName evidence="5">GntR family transcriptional regulator</fullName>
    </submittedName>
</protein>
<name>A0ABD5K1W8_9HYPH</name>
<evidence type="ECO:0000313" key="5">
    <source>
        <dbReference type="EMBL" id="MEJ5903007.1"/>
    </source>
</evidence>
<dbReference type="InterPro" id="IPR011711">
    <property type="entry name" value="GntR_C"/>
</dbReference>
<feature type="domain" description="HTH gntR-type" evidence="4">
    <location>
        <begin position="9"/>
        <end position="76"/>
    </location>
</feature>
<proteinExistence type="predicted"/>
<evidence type="ECO:0000256" key="2">
    <source>
        <dbReference type="ARBA" id="ARBA00023125"/>
    </source>
</evidence>
<dbReference type="Pfam" id="PF00392">
    <property type="entry name" value="GntR"/>
    <property type="match status" value="1"/>
</dbReference>
<dbReference type="Gene3D" id="1.20.120.530">
    <property type="entry name" value="GntR ligand-binding domain-like"/>
    <property type="match status" value="1"/>
</dbReference>
<dbReference type="SUPFAM" id="SSF46785">
    <property type="entry name" value="Winged helix' DNA-binding domain"/>
    <property type="match status" value="1"/>
</dbReference>
<evidence type="ECO:0000256" key="3">
    <source>
        <dbReference type="ARBA" id="ARBA00023163"/>
    </source>
</evidence>
<dbReference type="Proteomes" id="UP001362311">
    <property type="component" value="Unassembled WGS sequence"/>
</dbReference>
<dbReference type="SUPFAM" id="SSF48008">
    <property type="entry name" value="GntR ligand-binding domain-like"/>
    <property type="match status" value="1"/>
</dbReference>
<organism evidence="5 6">
    <name type="scientific">Ochrobactrum teleogrylli</name>
    <dbReference type="NCBI Taxonomy" id="2479765"/>
    <lineage>
        <taxon>Bacteria</taxon>
        <taxon>Pseudomonadati</taxon>
        <taxon>Pseudomonadota</taxon>
        <taxon>Alphaproteobacteria</taxon>
        <taxon>Hyphomicrobiales</taxon>
        <taxon>Brucellaceae</taxon>
        <taxon>Brucella/Ochrobactrum group</taxon>
        <taxon>Ochrobactrum</taxon>
    </lineage>
</organism>
<dbReference type="EMBL" id="JBBHKQ010000003">
    <property type="protein sequence ID" value="MEJ5903007.1"/>
    <property type="molecule type" value="Genomic_DNA"/>
</dbReference>
<dbReference type="Pfam" id="PF07729">
    <property type="entry name" value="FCD"/>
    <property type="match status" value="1"/>
</dbReference>
<sequence>MQTKSLSRASLSTQLYQELRQGLMDGYFRPGQRLTIAALAEQYGTSITPVREAIFRLVSEKALEMRAATSIVVPKLTSRDLREIISIRVELEGIAAQRVAEIVTPKQIEDFVSLNESFIKAAATDPELASRINRDFHFRILTLAGLPYIESICESMWALMGPFLRTFHEEIPVRELSGRDHKHFNLIDALKDHDPEAAKLAMQQDVRWSYELVAEQERAESRN</sequence>
<keyword evidence="1" id="KW-0805">Transcription regulation</keyword>
<dbReference type="PANTHER" id="PTHR43537:SF39">
    <property type="entry name" value="HTH-TYPE TRANSCRIPTIONAL REGULATOR MCBR"/>
    <property type="match status" value="1"/>
</dbReference>
<evidence type="ECO:0000256" key="1">
    <source>
        <dbReference type="ARBA" id="ARBA00023015"/>
    </source>
</evidence>
<dbReference type="Gene3D" id="1.10.10.10">
    <property type="entry name" value="Winged helix-like DNA-binding domain superfamily/Winged helix DNA-binding domain"/>
    <property type="match status" value="1"/>
</dbReference>
<dbReference type="AlphaFoldDB" id="A0ABD5K1W8"/>
<evidence type="ECO:0000313" key="6">
    <source>
        <dbReference type="Proteomes" id="UP001362311"/>
    </source>
</evidence>
<gene>
    <name evidence="5" type="ORF">WIX40_23305</name>
</gene>
<keyword evidence="2" id="KW-0238">DNA-binding</keyword>
<evidence type="ECO:0000259" key="4">
    <source>
        <dbReference type="PROSITE" id="PS50949"/>
    </source>
</evidence>
<dbReference type="InterPro" id="IPR008920">
    <property type="entry name" value="TF_FadR/GntR_C"/>
</dbReference>
<dbReference type="InterPro" id="IPR036388">
    <property type="entry name" value="WH-like_DNA-bd_sf"/>
</dbReference>
<dbReference type="InterPro" id="IPR000524">
    <property type="entry name" value="Tscrpt_reg_HTH_GntR"/>
</dbReference>
<dbReference type="PROSITE" id="PS50949">
    <property type="entry name" value="HTH_GNTR"/>
    <property type="match status" value="1"/>
</dbReference>
<keyword evidence="3" id="KW-0804">Transcription</keyword>
<reference evidence="5 6" key="1">
    <citation type="submission" date="2024-03" db="EMBL/GenBank/DDBJ databases">
        <title>Reference genomes for the five species model microbial community.</title>
        <authorList>
            <person name="Padfield D."/>
        </authorList>
    </citation>
    <scope>NUCLEOTIDE SEQUENCE [LARGE SCALE GENOMIC DNA]</scope>
    <source>
        <strain evidence="5 6">AB1</strain>
    </source>
</reference>
<dbReference type="InterPro" id="IPR036390">
    <property type="entry name" value="WH_DNA-bd_sf"/>
</dbReference>
<dbReference type="GO" id="GO:0003677">
    <property type="term" value="F:DNA binding"/>
    <property type="evidence" value="ECO:0007669"/>
    <property type="project" value="UniProtKB-KW"/>
</dbReference>
<comment type="caution">
    <text evidence="5">The sequence shown here is derived from an EMBL/GenBank/DDBJ whole genome shotgun (WGS) entry which is preliminary data.</text>
</comment>
<accession>A0ABD5K1W8</accession>
<dbReference type="PANTHER" id="PTHR43537">
    <property type="entry name" value="TRANSCRIPTIONAL REGULATOR, GNTR FAMILY"/>
    <property type="match status" value="1"/>
</dbReference>
<dbReference type="SMART" id="SM00345">
    <property type="entry name" value="HTH_GNTR"/>
    <property type="match status" value="1"/>
</dbReference>